<keyword evidence="3" id="KW-1185">Reference proteome</keyword>
<dbReference type="AlphaFoldDB" id="A0A7W7N9B3"/>
<dbReference type="RefSeq" id="WP_184168201.1">
    <property type="nucleotide sequence ID" value="NZ_JACHLD010000014.1"/>
</dbReference>
<dbReference type="InterPro" id="IPR045398">
    <property type="entry name" value="DUF6515"/>
</dbReference>
<dbReference type="Proteomes" id="UP000561681">
    <property type="component" value="Unassembled WGS sequence"/>
</dbReference>
<organism evidence="2 3">
    <name type="scientific">Flavobacterium nitrogenifigens</name>
    <dbReference type="NCBI Taxonomy" id="1617283"/>
    <lineage>
        <taxon>Bacteria</taxon>
        <taxon>Pseudomonadati</taxon>
        <taxon>Bacteroidota</taxon>
        <taxon>Flavobacteriia</taxon>
        <taxon>Flavobacteriales</taxon>
        <taxon>Flavobacteriaceae</taxon>
        <taxon>Flavobacterium</taxon>
    </lineage>
</organism>
<evidence type="ECO:0000313" key="3">
    <source>
        <dbReference type="Proteomes" id="UP000561681"/>
    </source>
</evidence>
<protein>
    <submittedName>
        <fullName evidence="2">Uncharacterized protein</fullName>
    </submittedName>
</protein>
<dbReference type="EMBL" id="JACHLD010000014">
    <property type="protein sequence ID" value="MBB4804708.1"/>
    <property type="molecule type" value="Genomic_DNA"/>
</dbReference>
<reference evidence="2 3" key="1">
    <citation type="submission" date="2020-08" db="EMBL/GenBank/DDBJ databases">
        <title>Functional genomics of gut bacteria from endangered species of beetles.</title>
        <authorList>
            <person name="Carlos-Shanley C."/>
        </authorList>
    </citation>
    <scope>NUCLEOTIDE SEQUENCE [LARGE SCALE GENOMIC DNA]</scope>
    <source>
        <strain evidence="2 3">S00142</strain>
    </source>
</reference>
<feature type="chain" id="PRO_5031147349" evidence="1">
    <location>
        <begin position="23"/>
        <end position="172"/>
    </location>
</feature>
<evidence type="ECO:0000313" key="2">
    <source>
        <dbReference type="EMBL" id="MBB4804708.1"/>
    </source>
</evidence>
<name>A0A7W7N9B3_9FLAO</name>
<sequence>MKIKNAVIALLLNLSAVLTVHAQHRAAAKITVTKKIPHSRVSVYNGVNYHYADGIYYRPYQGGYTIVRPPVGIHVNVLPAGFATLILAGTSYYYLNDVYYIQIQPNTYKVVEKPDEKIICHEHSEFISQLPQGAESISINDKNYYRVNDTYYEKITSENGEISYKTAGKKTK</sequence>
<gene>
    <name evidence="2" type="ORF">HNP37_004806</name>
</gene>
<keyword evidence="1" id="KW-0732">Signal</keyword>
<accession>A0A7W7N9B3</accession>
<feature type="signal peptide" evidence="1">
    <location>
        <begin position="1"/>
        <end position="22"/>
    </location>
</feature>
<comment type="caution">
    <text evidence="2">The sequence shown here is derived from an EMBL/GenBank/DDBJ whole genome shotgun (WGS) entry which is preliminary data.</text>
</comment>
<dbReference type="Pfam" id="PF20125">
    <property type="entry name" value="DUF6515"/>
    <property type="match status" value="1"/>
</dbReference>
<evidence type="ECO:0000256" key="1">
    <source>
        <dbReference type="SAM" id="SignalP"/>
    </source>
</evidence>
<proteinExistence type="predicted"/>